<feature type="compositionally biased region" description="Basic and acidic residues" evidence="1">
    <location>
        <begin position="103"/>
        <end position="124"/>
    </location>
</feature>
<feature type="region of interest" description="Disordered" evidence="1">
    <location>
        <begin position="103"/>
        <end position="139"/>
    </location>
</feature>
<feature type="compositionally biased region" description="Acidic residues" evidence="1">
    <location>
        <begin position="431"/>
        <end position="444"/>
    </location>
</feature>
<reference evidence="2 3" key="1">
    <citation type="submission" date="2023-06" db="EMBL/GenBank/DDBJ databases">
        <title>Roseiconus lacunae JC819 isolated from Gulf of Mannar region, Tamil Nadu.</title>
        <authorList>
            <person name="Pk S."/>
            <person name="Ch S."/>
            <person name="Ch V.R."/>
        </authorList>
    </citation>
    <scope>NUCLEOTIDE SEQUENCE [LARGE SCALE GENOMIC DNA]</scope>
    <source>
        <strain evidence="2 3">JC819</strain>
    </source>
</reference>
<sequence>MTYRTRRLKQSSPTAIAVAFGFPSHRILILPLLILCGVLLGSTWPHSAQAGERWTDLYGKRTIEADFIGLWGNNVVLEMPGGRRLSVSMDQLIAESRIQARQLEEEQKRRRTESRSLIEADAKEAAAPAPTPLPEPPSVATYAPYSGSGDILSVLEWQANQFRNGHMLITAFDSLPPSYQVEIEQLVKQTVGKLDPTGTQQMLASIHSIGELIVTRQRWLFSYPRLANMDDVNRDMIKKLMLSLGGAIRDGFDPQELKLEDLGTQPLRQWIVNLDSKLAPYLASLSDLSETVGIAEMEFEVVGEENGKATVLSKFGDLAIPAEYEKVEGAWIQAGGPEGGLKEQLDKWKAWLSETPDGSLLSQGQATMITVIINGFTQPALDAQNAREMHAQMDNLVNGLTPIVTQVAAAYAMGRNNRNNGYDQSGYGDEMGYEDMDQSGDDLYEPGMDSMSSGP</sequence>
<evidence type="ECO:0000313" key="3">
    <source>
        <dbReference type="Proteomes" id="UP001239462"/>
    </source>
</evidence>
<gene>
    <name evidence="2" type="ORF">QTN89_20625</name>
</gene>
<dbReference type="Proteomes" id="UP001239462">
    <property type="component" value="Unassembled WGS sequence"/>
</dbReference>
<name>A0ABT7PMX6_9BACT</name>
<protein>
    <recommendedName>
        <fullName evidence="4">DUF2066 domain-containing protein</fullName>
    </recommendedName>
</protein>
<accession>A0ABT7PMX6</accession>
<dbReference type="EMBL" id="JASZZN010000017">
    <property type="protein sequence ID" value="MDM4017864.1"/>
    <property type="molecule type" value="Genomic_DNA"/>
</dbReference>
<feature type="region of interest" description="Disordered" evidence="1">
    <location>
        <begin position="419"/>
        <end position="455"/>
    </location>
</feature>
<evidence type="ECO:0000313" key="2">
    <source>
        <dbReference type="EMBL" id="MDM4017864.1"/>
    </source>
</evidence>
<keyword evidence="3" id="KW-1185">Reference proteome</keyword>
<comment type="caution">
    <text evidence="2">The sequence shown here is derived from an EMBL/GenBank/DDBJ whole genome shotgun (WGS) entry which is preliminary data.</text>
</comment>
<organism evidence="2 3">
    <name type="scientific">Roseiconus lacunae</name>
    <dbReference type="NCBI Taxonomy" id="2605694"/>
    <lineage>
        <taxon>Bacteria</taxon>
        <taxon>Pseudomonadati</taxon>
        <taxon>Planctomycetota</taxon>
        <taxon>Planctomycetia</taxon>
        <taxon>Pirellulales</taxon>
        <taxon>Pirellulaceae</taxon>
        <taxon>Roseiconus</taxon>
    </lineage>
</organism>
<dbReference type="RefSeq" id="WP_289165438.1">
    <property type="nucleotide sequence ID" value="NZ_JASZZN010000017.1"/>
</dbReference>
<dbReference type="Gene3D" id="2.30.30.700">
    <property type="entry name" value="SLA1 homology domain 1"/>
    <property type="match status" value="1"/>
</dbReference>
<proteinExistence type="predicted"/>
<evidence type="ECO:0008006" key="4">
    <source>
        <dbReference type="Google" id="ProtNLM"/>
    </source>
</evidence>
<evidence type="ECO:0000256" key="1">
    <source>
        <dbReference type="SAM" id="MobiDB-lite"/>
    </source>
</evidence>